<dbReference type="PANTHER" id="PTHR42994:SF2">
    <property type="entry name" value="PEPTIDASE"/>
    <property type="match status" value="1"/>
</dbReference>
<comment type="cofactor">
    <cofactor evidence="6">
        <name>a divalent metal cation</name>
        <dbReference type="ChEBI" id="CHEBI:60240"/>
    </cofactor>
    <text evidence="6">Binds 2 divalent metal cations per subunit.</text>
</comment>
<dbReference type="PANTHER" id="PTHR42994">
    <property type="entry name" value="PEPTIDASE T"/>
    <property type="match status" value="1"/>
</dbReference>
<dbReference type="Pfam" id="PF01546">
    <property type="entry name" value="Peptidase_M20"/>
    <property type="match status" value="1"/>
</dbReference>
<dbReference type="Gene3D" id="3.40.630.10">
    <property type="entry name" value="Zn peptidases"/>
    <property type="match status" value="1"/>
</dbReference>
<dbReference type="InterPro" id="IPR010162">
    <property type="entry name" value="PepT-like"/>
</dbReference>
<dbReference type="AlphaFoldDB" id="A0A432LAP9"/>
<evidence type="ECO:0000313" key="9">
    <source>
        <dbReference type="Proteomes" id="UP000287910"/>
    </source>
</evidence>
<dbReference type="PIRSF" id="PIRSF001123">
    <property type="entry name" value="PepA_GA"/>
    <property type="match status" value="1"/>
</dbReference>
<comment type="similarity">
    <text evidence="5">Belongs to the peptidase M42 family.</text>
</comment>
<sequence>MTVKFISKAASKVNEERLLNLFLDLAKVNGPSGKEQLVADYLLEELPKLGFSVTFDEAYKKFNGEVGNLIAWHEGSDNSIPPLFFSTHMDTVLPTENLNPIIKNGIISSDGTTILGADDRAALASYIEGFRAVIESGIPHGPIEFILTVNEQAGLVGAKYLDYTIPKSKAGYIFDSSGDVGQVILQGPYSSRIWFTVHGNSAHIALNSEVGNNAFLIAAEGLLKMKLGEIDNETVANIGIIKGGELTSIIPGSVIFGGEVRSFSQEKLNRQLDHMKGIMEEVANKNNARLDVKIEEKYLGFNVSEDNKLVINVKEATKNINVSHYVTKTLGGADTNILNENGLTCITLGNGFQNIHTFNEYISIENLNNTGRLTASLIEQWYENHKQ</sequence>
<evidence type="ECO:0000256" key="1">
    <source>
        <dbReference type="ARBA" id="ARBA00001947"/>
    </source>
</evidence>
<feature type="domain" description="Peptidase M20 dimerisation" evidence="7">
    <location>
        <begin position="193"/>
        <end position="285"/>
    </location>
</feature>
<dbReference type="EMBL" id="RYYR01000018">
    <property type="protein sequence ID" value="RUL50912.1"/>
    <property type="molecule type" value="Genomic_DNA"/>
</dbReference>
<name>A0A432LAP9_9BACI</name>
<dbReference type="InterPro" id="IPR002933">
    <property type="entry name" value="Peptidase_M20"/>
</dbReference>
<dbReference type="Proteomes" id="UP000287910">
    <property type="component" value="Unassembled WGS sequence"/>
</dbReference>
<evidence type="ECO:0000256" key="2">
    <source>
        <dbReference type="ARBA" id="ARBA00022723"/>
    </source>
</evidence>
<dbReference type="InterPro" id="IPR008007">
    <property type="entry name" value="Peptidase_M42"/>
</dbReference>
<dbReference type="GO" id="GO:0004177">
    <property type="term" value="F:aminopeptidase activity"/>
    <property type="evidence" value="ECO:0007669"/>
    <property type="project" value="UniProtKB-UniRule"/>
</dbReference>
<dbReference type="InterPro" id="IPR011650">
    <property type="entry name" value="Peptidase_M20_dimer"/>
</dbReference>
<keyword evidence="3 8" id="KW-0378">Hydrolase</keyword>
<evidence type="ECO:0000259" key="7">
    <source>
        <dbReference type="Pfam" id="PF07687"/>
    </source>
</evidence>
<evidence type="ECO:0000256" key="6">
    <source>
        <dbReference type="PIRSR" id="PIRSR001123-2"/>
    </source>
</evidence>
<reference evidence="8 9" key="1">
    <citation type="submission" date="2018-12" db="EMBL/GenBank/DDBJ databases">
        <title>Lysinibacillus antri sp. nov., isolated from a cave soil.</title>
        <authorList>
            <person name="Narsing Rao M.P."/>
            <person name="Zhang H."/>
            <person name="Dong Z.-Y."/>
            <person name="Niu X.-K."/>
            <person name="Zhang K."/>
            <person name="Fang B.-Z."/>
            <person name="Kang Y.-Q."/>
            <person name="Xiao M."/>
            <person name="Li W.-J."/>
        </authorList>
    </citation>
    <scope>NUCLEOTIDE SEQUENCE [LARGE SCALE GENOMIC DNA]</scope>
    <source>
        <strain evidence="8 9">SYSU K30002</strain>
    </source>
</reference>
<evidence type="ECO:0000256" key="5">
    <source>
        <dbReference type="PIRNR" id="PIRNR001123"/>
    </source>
</evidence>
<dbReference type="NCBIfam" id="TIGR01883">
    <property type="entry name" value="PepT-like"/>
    <property type="match status" value="1"/>
</dbReference>
<evidence type="ECO:0000313" key="8">
    <source>
        <dbReference type="EMBL" id="RUL50912.1"/>
    </source>
</evidence>
<comment type="cofactor">
    <cofactor evidence="1">
        <name>Zn(2+)</name>
        <dbReference type="ChEBI" id="CHEBI:29105"/>
    </cofactor>
</comment>
<dbReference type="SUPFAM" id="SSF55031">
    <property type="entry name" value="Bacterial exopeptidase dimerisation domain"/>
    <property type="match status" value="1"/>
</dbReference>
<dbReference type="RefSeq" id="WP_126659663.1">
    <property type="nucleotide sequence ID" value="NZ_RYYR01000018.1"/>
</dbReference>
<keyword evidence="4" id="KW-0862">Zinc</keyword>
<dbReference type="Pfam" id="PF07687">
    <property type="entry name" value="M20_dimer"/>
    <property type="match status" value="1"/>
</dbReference>
<evidence type="ECO:0000256" key="4">
    <source>
        <dbReference type="ARBA" id="ARBA00022833"/>
    </source>
</evidence>
<organism evidence="8 9">
    <name type="scientific">Lysinibacillus antri</name>
    <dbReference type="NCBI Taxonomy" id="2498145"/>
    <lineage>
        <taxon>Bacteria</taxon>
        <taxon>Bacillati</taxon>
        <taxon>Bacillota</taxon>
        <taxon>Bacilli</taxon>
        <taxon>Bacillales</taxon>
        <taxon>Bacillaceae</taxon>
        <taxon>Lysinibacillus</taxon>
    </lineage>
</organism>
<dbReference type="Gene3D" id="3.30.70.360">
    <property type="match status" value="1"/>
</dbReference>
<keyword evidence="2 6" id="KW-0479">Metal-binding</keyword>
<dbReference type="GO" id="GO:0046872">
    <property type="term" value="F:metal ion binding"/>
    <property type="evidence" value="ECO:0007669"/>
    <property type="project" value="UniProtKB-UniRule"/>
</dbReference>
<dbReference type="SUPFAM" id="SSF53187">
    <property type="entry name" value="Zn-dependent exopeptidases"/>
    <property type="match status" value="1"/>
</dbReference>
<keyword evidence="9" id="KW-1185">Reference proteome</keyword>
<comment type="caution">
    <text evidence="8">The sequence shown here is derived from an EMBL/GenBank/DDBJ whole genome shotgun (WGS) entry which is preliminary data.</text>
</comment>
<evidence type="ECO:0000256" key="3">
    <source>
        <dbReference type="ARBA" id="ARBA00022801"/>
    </source>
</evidence>
<gene>
    <name evidence="8" type="ORF">EK386_13270</name>
</gene>
<accession>A0A432LAP9</accession>
<feature type="binding site" evidence="6">
    <location>
        <position position="88"/>
    </location>
    <ligand>
        <name>Zn(2+)</name>
        <dbReference type="ChEBI" id="CHEBI:29105"/>
        <label>1</label>
    </ligand>
</feature>
<protein>
    <submittedName>
        <fullName evidence="8">M20/M25/M40 family metallo-hydrolase</fullName>
    </submittedName>
</protein>
<dbReference type="InterPro" id="IPR036264">
    <property type="entry name" value="Bact_exopeptidase_dim_dom"/>
</dbReference>
<proteinExistence type="inferred from homology"/>